<sequence length="180" mass="19361">MTAVRFADGLERRAALELRAAGRRLEGYAAAFNSPANIGGFTEVVLPGAFAATLTARRDVLALVDHDPSRLLARTGSGTLRLAEDARGLRFELDVPDTGLGRDVLALAERGDLGGMSFGFRVVDERWPAANRRELRAVELVEVSVVQAFPAYAATSISARARGAGLEASARLRRLWVETL</sequence>
<dbReference type="InterPro" id="IPR054613">
    <property type="entry name" value="Peptidase_S78_dom"/>
</dbReference>
<dbReference type="Proteomes" id="UP001243009">
    <property type="component" value="Unassembled WGS sequence"/>
</dbReference>
<dbReference type="NCBIfam" id="TIGR01543">
    <property type="entry name" value="proheadase_HK97"/>
    <property type="match status" value="1"/>
</dbReference>
<dbReference type="Pfam" id="PF04586">
    <property type="entry name" value="Peptidase_S78"/>
    <property type="match status" value="1"/>
</dbReference>
<name>A0ABT9EC83_9PROT</name>
<proteinExistence type="predicted"/>
<dbReference type="GO" id="GO:0006508">
    <property type="term" value="P:proteolysis"/>
    <property type="evidence" value="ECO:0007669"/>
    <property type="project" value="UniProtKB-KW"/>
</dbReference>
<keyword evidence="1" id="KW-1188">Viral release from host cell</keyword>
<dbReference type="InterPro" id="IPR006433">
    <property type="entry name" value="Prohead_protease"/>
</dbReference>
<comment type="caution">
    <text evidence="5">The sequence shown here is derived from an EMBL/GenBank/DDBJ whole genome shotgun (WGS) entry which is preliminary data.</text>
</comment>
<evidence type="ECO:0000259" key="4">
    <source>
        <dbReference type="Pfam" id="PF04586"/>
    </source>
</evidence>
<keyword evidence="6" id="KW-1185">Reference proteome</keyword>
<organism evidence="5 6">
    <name type="scientific">Paracraurococcus lichenis</name>
    <dbReference type="NCBI Taxonomy" id="3064888"/>
    <lineage>
        <taxon>Bacteria</taxon>
        <taxon>Pseudomonadati</taxon>
        <taxon>Pseudomonadota</taxon>
        <taxon>Alphaproteobacteria</taxon>
        <taxon>Acetobacterales</taxon>
        <taxon>Roseomonadaceae</taxon>
        <taxon>Paracraurococcus</taxon>
    </lineage>
</organism>
<keyword evidence="2 5" id="KW-0645">Protease</keyword>
<evidence type="ECO:0000256" key="3">
    <source>
        <dbReference type="ARBA" id="ARBA00022801"/>
    </source>
</evidence>
<keyword evidence="3" id="KW-0378">Hydrolase</keyword>
<evidence type="ECO:0000256" key="1">
    <source>
        <dbReference type="ARBA" id="ARBA00022612"/>
    </source>
</evidence>
<dbReference type="RefSeq" id="WP_305108675.1">
    <property type="nucleotide sequence ID" value="NZ_JAUTWS010000125.1"/>
</dbReference>
<dbReference type="EMBL" id="JAUTWS010000125">
    <property type="protein sequence ID" value="MDO9713826.1"/>
    <property type="molecule type" value="Genomic_DNA"/>
</dbReference>
<protein>
    <submittedName>
        <fullName evidence="5">HK97 family phage prohead protease</fullName>
    </submittedName>
</protein>
<reference evidence="5 6" key="1">
    <citation type="submission" date="2023-08" db="EMBL/GenBank/DDBJ databases">
        <title>The draft genome sequence of Paracraurococcus sp. LOR1-02.</title>
        <authorList>
            <person name="Kingkaew E."/>
            <person name="Tanasupawat S."/>
        </authorList>
    </citation>
    <scope>NUCLEOTIDE SEQUENCE [LARGE SCALE GENOMIC DNA]</scope>
    <source>
        <strain evidence="5 6">LOR1-02</strain>
    </source>
</reference>
<evidence type="ECO:0000256" key="2">
    <source>
        <dbReference type="ARBA" id="ARBA00022670"/>
    </source>
</evidence>
<dbReference type="GO" id="GO:0008233">
    <property type="term" value="F:peptidase activity"/>
    <property type="evidence" value="ECO:0007669"/>
    <property type="project" value="UniProtKB-KW"/>
</dbReference>
<evidence type="ECO:0000313" key="5">
    <source>
        <dbReference type="EMBL" id="MDO9713826.1"/>
    </source>
</evidence>
<evidence type="ECO:0000313" key="6">
    <source>
        <dbReference type="Proteomes" id="UP001243009"/>
    </source>
</evidence>
<feature type="domain" description="Prohead serine protease" evidence="4">
    <location>
        <begin position="22"/>
        <end position="162"/>
    </location>
</feature>
<gene>
    <name evidence="5" type="ORF">Q7A36_36285</name>
</gene>
<accession>A0ABT9EC83</accession>